<accession>A0A7W8JYU0</accession>
<protein>
    <submittedName>
        <fullName evidence="1">Uncharacterized protein</fullName>
    </submittedName>
</protein>
<keyword evidence="2" id="KW-1185">Reference proteome</keyword>
<dbReference type="Proteomes" id="UP000552709">
    <property type="component" value="Unassembled WGS sequence"/>
</dbReference>
<reference evidence="1 2" key="1">
    <citation type="submission" date="2020-08" db="EMBL/GenBank/DDBJ databases">
        <title>Genomic Encyclopedia of Type Strains, Phase IV (KMG-IV): sequencing the most valuable type-strain genomes for metagenomic binning, comparative biology and taxonomic classification.</title>
        <authorList>
            <person name="Goeker M."/>
        </authorList>
    </citation>
    <scope>NUCLEOTIDE SEQUENCE [LARGE SCALE GENOMIC DNA]</scope>
    <source>
        <strain evidence="1 2">DSM 27939</strain>
    </source>
</reference>
<dbReference type="AlphaFoldDB" id="A0A7W8JYU0"/>
<comment type="caution">
    <text evidence="1">The sequence shown here is derived from an EMBL/GenBank/DDBJ whole genome shotgun (WGS) entry which is preliminary data.</text>
</comment>
<gene>
    <name evidence="1" type="ORF">HNQ08_003302</name>
</gene>
<organism evidence="1 2">
    <name type="scientific">Deinococcus humi</name>
    <dbReference type="NCBI Taxonomy" id="662880"/>
    <lineage>
        <taxon>Bacteria</taxon>
        <taxon>Thermotogati</taxon>
        <taxon>Deinococcota</taxon>
        <taxon>Deinococci</taxon>
        <taxon>Deinococcales</taxon>
        <taxon>Deinococcaceae</taxon>
        <taxon>Deinococcus</taxon>
    </lineage>
</organism>
<sequence length="152" mass="16287">MTAAISLASCAPAASKSGAGSASGGTSSVPVPRYAFKSGQVWTISGQDQNNNALRSKITLTDAEPEFRGGQGWFYDGDIGFINLFEVDRGTNFEIWDVSDSKRLVLCYVRQSYDEGQTSYEGIALSGSREEINGLFAKLSTVYGGSCRVTRS</sequence>
<dbReference type="EMBL" id="JACHFL010000009">
    <property type="protein sequence ID" value="MBB5364194.1"/>
    <property type="molecule type" value="Genomic_DNA"/>
</dbReference>
<name>A0A7W8JYU0_9DEIO</name>
<evidence type="ECO:0000313" key="1">
    <source>
        <dbReference type="EMBL" id="MBB5364194.1"/>
    </source>
</evidence>
<evidence type="ECO:0000313" key="2">
    <source>
        <dbReference type="Proteomes" id="UP000552709"/>
    </source>
</evidence>
<proteinExistence type="predicted"/>